<dbReference type="OrthoDB" id="5375151at2759"/>
<evidence type="ECO:0000313" key="2">
    <source>
        <dbReference type="EMBL" id="KTW27045.1"/>
    </source>
</evidence>
<dbReference type="VEuPathDB" id="FungiDB:T552_02537"/>
<sequence length="314" mass="34774">MPGRLNESSQMLTSTIETGGSNIVALNRRGSSPTEWRFPDRPLSSSSMQDPLGLVSLFSRYSPGEINETEMLSEVIEPEVMEHGSSIDVPIETAAAGSYTSLSSSLNLLRRRELRLREMRARVDGMAERLALMREARSVTRRSSPVRFLSSPSSLVSLSSPPVVLSASATWPAGFVRRALRGELLASDAFLDANGDIWMDDRVPPEPNDPSGTRHVTSNQDSFNDSEYPPPFVLSSYRVVDGVLFNLDGEQVGTAANPSSELRSCKELYDEMAMHSLFLHDRDNDGSLYLYSTIAHNESRQKRRKHSVDFCAGR</sequence>
<gene>
    <name evidence="2" type="ORF">T552_02537</name>
</gene>
<feature type="compositionally biased region" description="Polar residues" evidence="1">
    <location>
        <begin position="210"/>
        <end position="224"/>
    </location>
</feature>
<dbReference type="AlphaFoldDB" id="A0A0W4ZF89"/>
<dbReference type="GeneID" id="28937276"/>
<organism evidence="2 3">
    <name type="scientific">Pneumocystis carinii (strain B80)</name>
    <name type="common">Rat pneumocystis pneumonia agent</name>
    <name type="synonym">Pneumocystis carinii f. sp. carinii</name>
    <dbReference type="NCBI Taxonomy" id="1408658"/>
    <lineage>
        <taxon>Eukaryota</taxon>
        <taxon>Fungi</taxon>
        <taxon>Dikarya</taxon>
        <taxon>Ascomycota</taxon>
        <taxon>Taphrinomycotina</taxon>
        <taxon>Pneumocystomycetes</taxon>
        <taxon>Pneumocystaceae</taxon>
        <taxon>Pneumocystis</taxon>
    </lineage>
</organism>
<keyword evidence="3" id="KW-1185">Reference proteome</keyword>
<dbReference type="Proteomes" id="UP000054454">
    <property type="component" value="Unassembled WGS sequence"/>
</dbReference>
<comment type="caution">
    <text evidence="2">The sequence shown here is derived from an EMBL/GenBank/DDBJ whole genome shotgun (WGS) entry which is preliminary data.</text>
</comment>
<accession>A0A0W4ZF89</accession>
<feature type="region of interest" description="Disordered" evidence="1">
    <location>
        <begin position="201"/>
        <end position="224"/>
    </location>
</feature>
<dbReference type="RefSeq" id="XP_018225236.1">
    <property type="nucleotide sequence ID" value="XM_018371073.1"/>
</dbReference>
<evidence type="ECO:0000256" key="1">
    <source>
        <dbReference type="SAM" id="MobiDB-lite"/>
    </source>
</evidence>
<evidence type="ECO:0000313" key="3">
    <source>
        <dbReference type="Proteomes" id="UP000054454"/>
    </source>
</evidence>
<protein>
    <submittedName>
        <fullName evidence="2">Uncharacterized protein</fullName>
    </submittedName>
</protein>
<dbReference type="EMBL" id="LFVZ01000011">
    <property type="protein sequence ID" value="KTW27045.1"/>
    <property type="molecule type" value="Genomic_DNA"/>
</dbReference>
<name>A0A0W4ZF89_PNEC8</name>
<proteinExistence type="predicted"/>
<feature type="region of interest" description="Disordered" evidence="1">
    <location>
        <begin position="16"/>
        <end position="36"/>
    </location>
</feature>
<reference evidence="3" key="1">
    <citation type="journal article" date="2016" name="Nat. Commun.">
        <title>Genome analysis of three Pneumocystis species reveals adaptation mechanisms to life exclusively in mammalian hosts.</title>
        <authorList>
            <person name="Ma L."/>
            <person name="Chen Z."/>
            <person name="Huang D.W."/>
            <person name="Kutty G."/>
            <person name="Ishihara M."/>
            <person name="Wang H."/>
            <person name="Abouelleil A."/>
            <person name="Bishop L."/>
            <person name="Davey E."/>
            <person name="Deng R."/>
            <person name="Deng X."/>
            <person name="Fan L."/>
            <person name="Fantoni G."/>
            <person name="Fitzgerald M."/>
            <person name="Gogineni E."/>
            <person name="Goldberg J.M."/>
            <person name="Handley G."/>
            <person name="Hu X."/>
            <person name="Huber C."/>
            <person name="Jiao X."/>
            <person name="Jones K."/>
            <person name="Levin J.Z."/>
            <person name="Liu Y."/>
            <person name="Macdonald P."/>
            <person name="Melnikov A."/>
            <person name="Raley C."/>
            <person name="Sassi M."/>
            <person name="Sherman B.T."/>
            <person name="Song X."/>
            <person name="Sykes S."/>
            <person name="Tran B."/>
            <person name="Walsh L."/>
            <person name="Xia Y."/>
            <person name="Yang J."/>
            <person name="Young S."/>
            <person name="Zeng Q."/>
            <person name="Zheng X."/>
            <person name="Stephens R."/>
            <person name="Nusbaum C."/>
            <person name="Birren B.W."/>
            <person name="Azadi P."/>
            <person name="Lempicki R.A."/>
            <person name="Cuomo C.A."/>
            <person name="Kovacs J.A."/>
        </authorList>
    </citation>
    <scope>NUCLEOTIDE SEQUENCE [LARGE SCALE GENOMIC DNA]</scope>
    <source>
        <strain evidence="3">B80</strain>
    </source>
</reference>